<reference evidence="7 8" key="1">
    <citation type="submission" date="2020-08" db="EMBL/GenBank/DDBJ databases">
        <title>Sequencing the genomes of 1000 actinobacteria strains.</title>
        <authorList>
            <person name="Klenk H.-P."/>
        </authorList>
    </citation>
    <scope>NUCLEOTIDE SEQUENCE [LARGE SCALE GENOMIC DNA]</scope>
    <source>
        <strain evidence="7 8">DSM 22826</strain>
    </source>
</reference>
<comment type="caution">
    <text evidence="7">The sequence shown here is derived from an EMBL/GenBank/DDBJ whole genome shotgun (WGS) entry which is preliminary data.</text>
</comment>
<gene>
    <name evidence="7" type="ORF">E9229_000587</name>
</gene>
<dbReference type="Pfam" id="PF07690">
    <property type="entry name" value="MFS_1"/>
    <property type="match status" value="1"/>
</dbReference>
<dbReference type="PANTHER" id="PTHR23501:SF197">
    <property type="entry name" value="COMD"/>
    <property type="match status" value="1"/>
</dbReference>
<sequence length="108" mass="11476">MSTSTPTTSAPAEPRTYSHREIMQVMTVLLAALFTATISTTIVSTALPTIMAELGGNQRQYTWVITASLLAMTIATPIWGKLSDLFDKKALTQIAIAMFVVGSVAAGL</sequence>
<dbReference type="EMBL" id="JACHVS010000001">
    <property type="protein sequence ID" value="MBB2994396.1"/>
    <property type="molecule type" value="Genomic_DNA"/>
</dbReference>
<dbReference type="InterPro" id="IPR020846">
    <property type="entry name" value="MFS_dom"/>
</dbReference>
<dbReference type="AlphaFoldDB" id="A0A839QK42"/>
<keyword evidence="4 5" id="KW-0472">Membrane</keyword>
<protein>
    <submittedName>
        <fullName evidence="7">MFS family permease</fullName>
    </submittedName>
</protein>
<feature type="transmembrane region" description="Helical" evidence="5">
    <location>
        <begin position="60"/>
        <end position="78"/>
    </location>
</feature>
<keyword evidence="2 5" id="KW-0812">Transmembrane</keyword>
<evidence type="ECO:0000256" key="3">
    <source>
        <dbReference type="ARBA" id="ARBA00022989"/>
    </source>
</evidence>
<dbReference type="PROSITE" id="PS50850">
    <property type="entry name" value="MFS"/>
    <property type="match status" value="1"/>
</dbReference>
<keyword evidence="8" id="KW-1185">Reference proteome</keyword>
<dbReference type="Gene3D" id="1.20.1720.10">
    <property type="entry name" value="Multidrug resistance protein D"/>
    <property type="match status" value="1"/>
</dbReference>
<keyword evidence="3 5" id="KW-1133">Transmembrane helix</keyword>
<accession>A0A839QK42</accession>
<feature type="transmembrane region" description="Helical" evidence="5">
    <location>
        <begin position="90"/>
        <end position="107"/>
    </location>
</feature>
<evidence type="ECO:0000256" key="2">
    <source>
        <dbReference type="ARBA" id="ARBA00022692"/>
    </source>
</evidence>
<dbReference type="InterPro" id="IPR036259">
    <property type="entry name" value="MFS_trans_sf"/>
</dbReference>
<evidence type="ECO:0000256" key="5">
    <source>
        <dbReference type="SAM" id="Phobius"/>
    </source>
</evidence>
<dbReference type="GO" id="GO:0022857">
    <property type="term" value="F:transmembrane transporter activity"/>
    <property type="evidence" value="ECO:0007669"/>
    <property type="project" value="InterPro"/>
</dbReference>
<evidence type="ECO:0000313" key="8">
    <source>
        <dbReference type="Proteomes" id="UP000523000"/>
    </source>
</evidence>
<evidence type="ECO:0000259" key="6">
    <source>
        <dbReference type="PROSITE" id="PS50850"/>
    </source>
</evidence>
<dbReference type="Proteomes" id="UP000523000">
    <property type="component" value="Unassembled WGS sequence"/>
</dbReference>
<dbReference type="GO" id="GO:0005886">
    <property type="term" value="C:plasma membrane"/>
    <property type="evidence" value="ECO:0007669"/>
    <property type="project" value="UniProtKB-SubCell"/>
</dbReference>
<evidence type="ECO:0000313" key="7">
    <source>
        <dbReference type="EMBL" id="MBB2994396.1"/>
    </source>
</evidence>
<name>A0A839QK42_9MICC</name>
<evidence type="ECO:0000256" key="1">
    <source>
        <dbReference type="ARBA" id="ARBA00004651"/>
    </source>
</evidence>
<feature type="domain" description="Major facilitator superfamily (MFS) profile" evidence="6">
    <location>
        <begin position="25"/>
        <end position="108"/>
    </location>
</feature>
<evidence type="ECO:0000256" key="4">
    <source>
        <dbReference type="ARBA" id="ARBA00023136"/>
    </source>
</evidence>
<feature type="transmembrane region" description="Helical" evidence="5">
    <location>
        <begin position="25"/>
        <end position="48"/>
    </location>
</feature>
<proteinExistence type="predicted"/>
<organism evidence="7 8">
    <name type="scientific">Paeniglutamicibacter cryotolerans</name>
    <dbReference type="NCBI Taxonomy" id="670079"/>
    <lineage>
        <taxon>Bacteria</taxon>
        <taxon>Bacillati</taxon>
        <taxon>Actinomycetota</taxon>
        <taxon>Actinomycetes</taxon>
        <taxon>Micrococcales</taxon>
        <taxon>Micrococcaceae</taxon>
        <taxon>Paeniglutamicibacter</taxon>
    </lineage>
</organism>
<dbReference type="PANTHER" id="PTHR23501">
    <property type="entry name" value="MAJOR FACILITATOR SUPERFAMILY"/>
    <property type="match status" value="1"/>
</dbReference>
<dbReference type="InterPro" id="IPR011701">
    <property type="entry name" value="MFS"/>
</dbReference>
<comment type="subcellular location">
    <subcellularLocation>
        <location evidence="1">Cell membrane</location>
        <topology evidence="1">Multi-pass membrane protein</topology>
    </subcellularLocation>
</comment>
<dbReference type="SUPFAM" id="SSF103473">
    <property type="entry name" value="MFS general substrate transporter"/>
    <property type="match status" value="1"/>
</dbReference>